<gene>
    <name evidence="2" type="ORF">BCR41DRAFT_4261</name>
</gene>
<feature type="compositionally biased region" description="Basic and acidic residues" evidence="1">
    <location>
        <begin position="26"/>
        <end position="44"/>
    </location>
</feature>
<evidence type="ECO:0000313" key="3">
    <source>
        <dbReference type="Proteomes" id="UP000193648"/>
    </source>
</evidence>
<reference evidence="2 3" key="1">
    <citation type="submission" date="2016-07" db="EMBL/GenBank/DDBJ databases">
        <title>Pervasive Adenine N6-methylation of Active Genes in Fungi.</title>
        <authorList>
            <consortium name="DOE Joint Genome Institute"/>
            <person name="Mondo S.J."/>
            <person name="Dannebaum R.O."/>
            <person name="Kuo R.C."/>
            <person name="Labutti K."/>
            <person name="Haridas S."/>
            <person name="Kuo A."/>
            <person name="Salamov A."/>
            <person name="Ahrendt S.R."/>
            <person name="Lipzen A."/>
            <person name="Sullivan W."/>
            <person name="Andreopoulos W.B."/>
            <person name="Clum A."/>
            <person name="Lindquist E."/>
            <person name="Daum C."/>
            <person name="Ramamoorthy G.K."/>
            <person name="Gryganskyi A."/>
            <person name="Culley D."/>
            <person name="Magnuson J.K."/>
            <person name="James T.Y."/>
            <person name="O'Malley M.A."/>
            <person name="Stajich J.E."/>
            <person name="Spatafora J.W."/>
            <person name="Visel A."/>
            <person name="Grigoriev I.V."/>
        </authorList>
    </citation>
    <scope>NUCLEOTIDE SEQUENCE [LARGE SCALE GENOMIC DNA]</scope>
    <source>
        <strain evidence="2 3">NRRL 3116</strain>
    </source>
</reference>
<dbReference type="AlphaFoldDB" id="A0A1Y2H2F5"/>
<protein>
    <submittedName>
        <fullName evidence="2">Uncharacterized protein</fullName>
    </submittedName>
</protein>
<evidence type="ECO:0000313" key="2">
    <source>
        <dbReference type="EMBL" id="ORZ28750.1"/>
    </source>
</evidence>
<feature type="region of interest" description="Disordered" evidence="1">
    <location>
        <begin position="1"/>
        <end position="64"/>
    </location>
</feature>
<dbReference type="EMBL" id="MCFF01000001">
    <property type="protein sequence ID" value="ORZ28750.1"/>
    <property type="molecule type" value="Genomic_DNA"/>
</dbReference>
<dbReference type="OrthoDB" id="2376936at2759"/>
<accession>A0A1Y2H2F5</accession>
<dbReference type="InParanoid" id="A0A1Y2H2F5"/>
<evidence type="ECO:0000256" key="1">
    <source>
        <dbReference type="SAM" id="MobiDB-lite"/>
    </source>
</evidence>
<keyword evidence="3" id="KW-1185">Reference proteome</keyword>
<comment type="caution">
    <text evidence="2">The sequence shown here is derived from an EMBL/GenBank/DDBJ whole genome shotgun (WGS) entry which is preliminary data.</text>
</comment>
<dbReference type="RefSeq" id="XP_021886423.1">
    <property type="nucleotide sequence ID" value="XM_022030679.1"/>
</dbReference>
<dbReference type="GeneID" id="33572520"/>
<organism evidence="2 3">
    <name type="scientific">Lobosporangium transversale</name>
    <dbReference type="NCBI Taxonomy" id="64571"/>
    <lineage>
        <taxon>Eukaryota</taxon>
        <taxon>Fungi</taxon>
        <taxon>Fungi incertae sedis</taxon>
        <taxon>Mucoromycota</taxon>
        <taxon>Mortierellomycotina</taxon>
        <taxon>Mortierellomycetes</taxon>
        <taxon>Mortierellales</taxon>
        <taxon>Mortierellaceae</taxon>
        <taxon>Lobosporangium</taxon>
    </lineage>
</organism>
<name>A0A1Y2H2F5_9FUNG</name>
<proteinExistence type="predicted"/>
<dbReference type="Proteomes" id="UP000193648">
    <property type="component" value="Unassembled WGS sequence"/>
</dbReference>
<sequence length="107" mass="12286">MNNGHINMASGGMAMASLSPMDTEQFQEHQLRLHERYRLQHEQQMELNQNSTHPHDNDKMSPYYSSQGVFVGHELSPNFVARPQYGLSDFQLLETLVINEDNARLLA</sequence>